<dbReference type="InterPro" id="IPR036188">
    <property type="entry name" value="FAD/NAD-bd_sf"/>
</dbReference>
<dbReference type="Proteomes" id="UP000283090">
    <property type="component" value="Unassembled WGS sequence"/>
</dbReference>
<dbReference type="Gene3D" id="3.50.50.60">
    <property type="entry name" value="FAD/NAD(P)-binding domain"/>
    <property type="match status" value="1"/>
</dbReference>
<evidence type="ECO:0000313" key="2">
    <source>
        <dbReference type="EMBL" id="RVD80167.1"/>
    </source>
</evidence>
<dbReference type="InterPro" id="IPR006076">
    <property type="entry name" value="FAD-dep_OxRdtase"/>
</dbReference>
<comment type="caution">
    <text evidence="2">The sequence shown here is derived from an EMBL/GenBank/DDBJ whole genome shotgun (WGS) entry which is preliminary data.</text>
</comment>
<proteinExistence type="predicted"/>
<accession>A0A436ZMQ5</accession>
<dbReference type="VEuPathDB" id="FungiDB:DFL_008073"/>
<dbReference type="EMBL" id="SAEB01000012">
    <property type="protein sequence ID" value="RVD80167.1"/>
    <property type="molecule type" value="Genomic_DNA"/>
</dbReference>
<dbReference type="Pfam" id="PF01266">
    <property type="entry name" value="DAO"/>
    <property type="match status" value="1"/>
</dbReference>
<dbReference type="AlphaFoldDB" id="A0A436ZMQ5"/>
<evidence type="ECO:0000259" key="1">
    <source>
        <dbReference type="Pfam" id="PF01266"/>
    </source>
</evidence>
<name>A0A436ZMQ5_ARTFL</name>
<dbReference type="GeneID" id="93590384"/>
<dbReference type="OrthoDB" id="429143at2759"/>
<organism evidence="2 3">
    <name type="scientific">Arthrobotrys flagrans</name>
    <name type="common">Nematode-trapping fungus</name>
    <name type="synonym">Trichothecium flagrans</name>
    <dbReference type="NCBI Taxonomy" id="97331"/>
    <lineage>
        <taxon>Eukaryota</taxon>
        <taxon>Fungi</taxon>
        <taxon>Dikarya</taxon>
        <taxon>Ascomycota</taxon>
        <taxon>Pezizomycotina</taxon>
        <taxon>Orbiliomycetes</taxon>
        <taxon>Orbiliales</taxon>
        <taxon>Orbiliaceae</taxon>
        <taxon>Arthrobotrys</taxon>
    </lineage>
</organism>
<sequence>MSYTTFHPTKYLHDGKNVSIKAKNFVMAMNAPVRSRTYIMAHGYYRTYHIATTIPQTEAPEYIILRSTDILSFSASITPHPNPNLKYLIIAGGRHKTGHIDVEDYELHFSKLKKWVFENFPTANTEPEYSWSGQVVDSNDHLAFIGREKPDTNIFVITGDCGSGLNYGIIGAKILSDQITGNNNTWENIYDVARKPKSQLFDQDIEKVHLEELIAKSRERRDYSTDIEDLPPCTGVIISKDRTQYGMPL</sequence>
<dbReference type="RefSeq" id="XP_067485711.1">
    <property type="nucleotide sequence ID" value="XM_067637755.1"/>
</dbReference>
<dbReference type="Gene3D" id="3.30.9.10">
    <property type="entry name" value="D-Amino Acid Oxidase, subunit A, domain 2"/>
    <property type="match status" value="1"/>
</dbReference>
<reference evidence="2 3" key="1">
    <citation type="submission" date="2019-01" db="EMBL/GenBank/DDBJ databases">
        <title>Intercellular communication is required for trap formation in the nematode-trapping fungus Duddingtonia flagrans.</title>
        <authorList>
            <person name="Youssar L."/>
            <person name="Wernet V."/>
            <person name="Hensel N."/>
            <person name="Hildebrandt H.-G."/>
            <person name="Fischer R."/>
        </authorList>
    </citation>
    <scope>NUCLEOTIDE SEQUENCE [LARGE SCALE GENOMIC DNA]</scope>
    <source>
        <strain evidence="2 3">CBS H-5679</strain>
    </source>
</reference>
<evidence type="ECO:0000313" key="3">
    <source>
        <dbReference type="Proteomes" id="UP000283090"/>
    </source>
</evidence>
<feature type="domain" description="FAD dependent oxidoreductase" evidence="1">
    <location>
        <begin position="45"/>
        <end position="177"/>
    </location>
</feature>
<gene>
    <name evidence="2" type="ORF">DFL_008073</name>
</gene>
<keyword evidence="3" id="KW-1185">Reference proteome</keyword>
<protein>
    <recommendedName>
        <fullName evidence="1">FAD dependent oxidoreductase domain-containing protein</fullName>
    </recommendedName>
</protein>
<dbReference type="STRING" id="97331.A0A436ZMQ5"/>